<dbReference type="GeneID" id="18261446"/>
<comment type="subcellular location">
    <subcellularLocation>
        <location evidence="1">Membrane</location>
        <topology evidence="1">Multi-pass membrane protein</topology>
    </subcellularLocation>
</comment>
<feature type="region of interest" description="Disordered" evidence="5">
    <location>
        <begin position="102"/>
        <end position="127"/>
    </location>
</feature>
<dbReference type="InterPro" id="IPR003689">
    <property type="entry name" value="ZIP"/>
</dbReference>
<keyword evidence="3 6" id="KW-1133">Transmembrane helix</keyword>
<feature type="transmembrane region" description="Helical" evidence="6">
    <location>
        <begin position="236"/>
        <end position="256"/>
    </location>
</feature>
<feature type="signal peptide" evidence="7">
    <location>
        <begin position="1"/>
        <end position="20"/>
    </location>
</feature>
<keyword evidence="2 6" id="KW-0812">Transmembrane</keyword>
<reference evidence="8 9" key="1">
    <citation type="journal article" date="2011" name="Cell">
        <title>Insight into structure and assembly of the nuclear pore complex by utilizing the genome of a eukaryotic thermophile.</title>
        <authorList>
            <person name="Amlacher S."/>
            <person name="Sarges P."/>
            <person name="Flemming D."/>
            <person name="van Noort V."/>
            <person name="Kunze R."/>
            <person name="Devos D.P."/>
            <person name="Arumugam M."/>
            <person name="Bork P."/>
            <person name="Hurt E."/>
        </authorList>
    </citation>
    <scope>NUCLEOTIDE SEQUENCE [LARGE SCALE GENOMIC DNA]</scope>
    <source>
        <strain evidence="9">DSM 1495 / CBS 144.50 / IMI 039719</strain>
    </source>
</reference>
<evidence type="ECO:0000256" key="4">
    <source>
        <dbReference type="ARBA" id="ARBA00023136"/>
    </source>
</evidence>
<dbReference type="Proteomes" id="UP000008066">
    <property type="component" value="Unassembled WGS sequence"/>
</dbReference>
<evidence type="ECO:0000313" key="8">
    <source>
        <dbReference type="EMBL" id="EGS17080.1"/>
    </source>
</evidence>
<dbReference type="AlphaFoldDB" id="G0SI10"/>
<accession>G0SI10</accession>
<dbReference type="PANTHER" id="PTHR11040">
    <property type="entry name" value="ZINC/IRON TRANSPORTER"/>
    <property type="match status" value="1"/>
</dbReference>
<protein>
    <submittedName>
        <fullName evidence="8">Putative metal ion transmembrane transporter protein</fullName>
    </submittedName>
</protein>
<feature type="transmembrane region" description="Helical" evidence="6">
    <location>
        <begin position="317"/>
        <end position="336"/>
    </location>
</feature>
<evidence type="ECO:0000256" key="2">
    <source>
        <dbReference type="ARBA" id="ARBA00022692"/>
    </source>
</evidence>
<feature type="transmembrane region" description="Helical" evidence="6">
    <location>
        <begin position="516"/>
        <end position="534"/>
    </location>
</feature>
<dbReference type="KEGG" id="cthr:CTHT_0074080"/>
<dbReference type="GO" id="GO:0005886">
    <property type="term" value="C:plasma membrane"/>
    <property type="evidence" value="ECO:0007669"/>
    <property type="project" value="TreeGrafter"/>
</dbReference>
<feature type="compositionally biased region" description="Basic and acidic residues" evidence="5">
    <location>
        <begin position="366"/>
        <end position="382"/>
    </location>
</feature>
<evidence type="ECO:0000256" key="5">
    <source>
        <dbReference type="SAM" id="MobiDB-lite"/>
    </source>
</evidence>
<organism evidence="9">
    <name type="scientific">Chaetomium thermophilum (strain DSM 1495 / CBS 144.50 / IMI 039719)</name>
    <name type="common">Thermochaetoides thermophila</name>
    <dbReference type="NCBI Taxonomy" id="759272"/>
    <lineage>
        <taxon>Eukaryota</taxon>
        <taxon>Fungi</taxon>
        <taxon>Dikarya</taxon>
        <taxon>Ascomycota</taxon>
        <taxon>Pezizomycotina</taxon>
        <taxon>Sordariomycetes</taxon>
        <taxon>Sordariomycetidae</taxon>
        <taxon>Sordariales</taxon>
        <taxon>Chaetomiaceae</taxon>
        <taxon>Thermochaetoides</taxon>
    </lineage>
</organism>
<feature type="transmembrane region" description="Helical" evidence="6">
    <location>
        <begin position="443"/>
        <end position="463"/>
    </location>
</feature>
<evidence type="ECO:0000256" key="3">
    <source>
        <dbReference type="ARBA" id="ARBA00022989"/>
    </source>
</evidence>
<dbReference type="OrthoDB" id="448280at2759"/>
<dbReference type="eggNOG" id="KOG1558">
    <property type="taxonomic scope" value="Eukaryota"/>
</dbReference>
<sequence>MIFKRHVLAGLVTLSGQAISQTITPTPTQTVPAASLTAVSECHLHGSSLFCMAGTTEYLVHTTVTATQDVPPRFTGCHTHGSETFCLDSDGGDVEISLASDTVEGDDHDDHDDHDLHVDEEPTSSSTGKNCHFHAGVEHCVGEDESEASEGSCEKIDRDYSVRLRVGLLFVMLATSSIGVFSPILLAKFISTKHIAFTVLRQFGTGVVISTAFIHLFTHAVLMFQNKCLGELAYESTPAAILMAGIFLSFCVEYAGNRIVQWHESKVHSSHPEEGLHRHHSEPAVRTDMVNIAVLECGVIFHSLLIGLTLVVAGDTFFLTLFAVIVFHQMFEGIALGTRIAALGRPCPTSRGVDSHGHVQGHGHAHGHEHYHDHDLQHDSHPHSHTPGSDHHNHHAHSSSSEDKPKHNGSGDDSSPSKDSASENESGAETGTIVPHVSLTRKLLLATGFALVTPIGMAIGIGVLKNFNGNDPSTVIAIGTLDALSAGILVWVGVVEMWAHDWMLGGEMTRSGPVRTVLGFAALVAGMALMSLLGKWA</sequence>
<feature type="transmembrane region" description="Helical" evidence="6">
    <location>
        <begin position="203"/>
        <end position="224"/>
    </location>
</feature>
<dbReference type="Pfam" id="PF02535">
    <property type="entry name" value="Zip"/>
    <property type="match status" value="2"/>
</dbReference>
<keyword evidence="4 6" id="KW-0472">Membrane</keyword>
<dbReference type="GO" id="GO:0005385">
    <property type="term" value="F:zinc ion transmembrane transporter activity"/>
    <property type="evidence" value="ECO:0007669"/>
    <property type="project" value="TreeGrafter"/>
</dbReference>
<gene>
    <name evidence="8" type="ORF">CTHT_0074080</name>
</gene>
<keyword evidence="9" id="KW-1185">Reference proteome</keyword>
<dbReference type="RefSeq" id="XP_006697662.1">
    <property type="nucleotide sequence ID" value="XM_006697599.1"/>
</dbReference>
<feature type="transmembrane region" description="Helical" evidence="6">
    <location>
        <begin position="475"/>
        <end position="495"/>
    </location>
</feature>
<feature type="compositionally biased region" description="Basic and acidic residues" evidence="5">
    <location>
        <begin position="400"/>
        <end position="410"/>
    </location>
</feature>
<dbReference type="STRING" id="759272.G0SI10"/>
<feature type="chain" id="PRO_5003409188" evidence="7">
    <location>
        <begin position="21"/>
        <end position="537"/>
    </location>
</feature>
<evidence type="ECO:0000256" key="7">
    <source>
        <dbReference type="SAM" id="SignalP"/>
    </source>
</evidence>
<feature type="compositionally biased region" description="Low complexity" evidence="5">
    <location>
        <begin position="411"/>
        <end position="425"/>
    </location>
</feature>
<evidence type="ECO:0000313" key="9">
    <source>
        <dbReference type="Proteomes" id="UP000008066"/>
    </source>
</evidence>
<dbReference type="OMA" id="SCHSHGE"/>
<evidence type="ECO:0000256" key="1">
    <source>
        <dbReference type="ARBA" id="ARBA00004141"/>
    </source>
</evidence>
<keyword evidence="7" id="KW-0732">Signal</keyword>
<evidence type="ECO:0000256" key="6">
    <source>
        <dbReference type="SAM" id="Phobius"/>
    </source>
</evidence>
<dbReference type="HOGENOM" id="CLU_027089_5_0_1"/>
<proteinExistence type="predicted"/>
<name>G0SI10_CHATD</name>
<feature type="transmembrane region" description="Helical" evidence="6">
    <location>
        <begin position="166"/>
        <end position="191"/>
    </location>
</feature>
<feature type="compositionally biased region" description="Basic and acidic residues" evidence="5">
    <location>
        <begin position="111"/>
        <end position="120"/>
    </location>
</feature>
<feature type="transmembrane region" description="Helical" evidence="6">
    <location>
        <begin position="289"/>
        <end position="311"/>
    </location>
</feature>
<dbReference type="PANTHER" id="PTHR11040:SF44">
    <property type="entry name" value="PROTEIN ZNTC-RELATED"/>
    <property type="match status" value="1"/>
</dbReference>
<feature type="region of interest" description="Disordered" evidence="5">
    <location>
        <begin position="349"/>
        <end position="433"/>
    </location>
</feature>
<dbReference type="EMBL" id="GL988048">
    <property type="protein sequence ID" value="EGS17080.1"/>
    <property type="molecule type" value="Genomic_DNA"/>
</dbReference>